<organism evidence="2 3">
    <name type="scientific">Streptomyces omiyaensis</name>
    <dbReference type="NCBI Taxonomy" id="68247"/>
    <lineage>
        <taxon>Bacteria</taxon>
        <taxon>Bacillati</taxon>
        <taxon>Actinomycetota</taxon>
        <taxon>Actinomycetes</taxon>
        <taxon>Kitasatosporales</taxon>
        <taxon>Streptomycetaceae</taxon>
        <taxon>Streptomyces</taxon>
    </lineage>
</organism>
<dbReference type="RefSeq" id="WP_189853700.1">
    <property type="nucleotide sequence ID" value="NZ_BMVV01000045.1"/>
</dbReference>
<keyword evidence="1" id="KW-0732">Signal</keyword>
<feature type="signal peptide" evidence="1">
    <location>
        <begin position="1"/>
        <end position="25"/>
    </location>
</feature>
<reference evidence="2 3" key="1">
    <citation type="submission" date="2024-10" db="EMBL/GenBank/DDBJ databases">
        <title>The Natural Products Discovery Center: Release of the First 8490 Sequenced Strains for Exploring Actinobacteria Biosynthetic Diversity.</title>
        <authorList>
            <person name="Kalkreuter E."/>
            <person name="Kautsar S.A."/>
            <person name="Yang D."/>
            <person name="Bader C.D."/>
            <person name="Teijaro C.N."/>
            <person name="Fluegel L."/>
            <person name="Davis C.M."/>
            <person name="Simpson J.R."/>
            <person name="Lauterbach L."/>
            <person name="Steele A.D."/>
            <person name="Gui C."/>
            <person name="Meng S."/>
            <person name="Li G."/>
            <person name="Viehrig K."/>
            <person name="Ye F."/>
            <person name="Su P."/>
            <person name="Kiefer A.F."/>
            <person name="Nichols A."/>
            <person name="Cepeda A.J."/>
            <person name="Yan W."/>
            <person name="Fan B."/>
            <person name="Jiang Y."/>
            <person name="Adhikari A."/>
            <person name="Zheng C.-J."/>
            <person name="Schuster L."/>
            <person name="Cowan T.M."/>
            <person name="Smanski M.J."/>
            <person name="Chevrette M.G."/>
            <person name="De Carvalho L.P.S."/>
            <person name="Shen B."/>
        </authorList>
    </citation>
    <scope>NUCLEOTIDE SEQUENCE [LARGE SCALE GENOMIC DNA]</scope>
    <source>
        <strain evidence="2 3">NPDC048229</strain>
    </source>
</reference>
<evidence type="ECO:0000313" key="3">
    <source>
        <dbReference type="Proteomes" id="UP001604282"/>
    </source>
</evidence>
<evidence type="ECO:0000256" key="1">
    <source>
        <dbReference type="SAM" id="SignalP"/>
    </source>
</evidence>
<dbReference type="Proteomes" id="UP001604282">
    <property type="component" value="Unassembled WGS sequence"/>
</dbReference>
<gene>
    <name evidence="2" type="ORF">ACGFYS_36640</name>
</gene>
<evidence type="ECO:0008006" key="4">
    <source>
        <dbReference type="Google" id="ProtNLM"/>
    </source>
</evidence>
<sequence length="124" mass="13419">MRPHLAKRTATLLAATALATGTALATAPTAAAANPCWYTGGNWWCNNISGAPVYRTPYVTDVVGHMHSNPSWFKCRYDFGGHVGGPHPNRWLWTQADNGAWGWMKDTDIHSETDPLPAASPSCP</sequence>
<comment type="caution">
    <text evidence="2">The sequence shown here is derived from an EMBL/GenBank/DDBJ whole genome shotgun (WGS) entry which is preliminary data.</text>
</comment>
<proteinExistence type="predicted"/>
<evidence type="ECO:0000313" key="2">
    <source>
        <dbReference type="EMBL" id="MFG3194435.1"/>
    </source>
</evidence>
<dbReference type="EMBL" id="JBICZW010000053">
    <property type="protein sequence ID" value="MFG3194435.1"/>
    <property type="molecule type" value="Genomic_DNA"/>
</dbReference>
<accession>A0ABW7C714</accession>
<feature type="chain" id="PRO_5045695030" description="Secreted protein" evidence="1">
    <location>
        <begin position="26"/>
        <end position="124"/>
    </location>
</feature>
<name>A0ABW7C714_9ACTN</name>
<protein>
    <recommendedName>
        <fullName evidence="4">Secreted protein</fullName>
    </recommendedName>
</protein>
<keyword evidence="3" id="KW-1185">Reference proteome</keyword>